<dbReference type="Proteomes" id="UP001265762">
    <property type="component" value="Segment"/>
</dbReference>
<evidence type="ECO:0000313" key="1">
    <source>
        <dbReference type="EMBL" id="UXX41837.1"/>
    </source>
</evidence>
<reference evidence="1" key="1">
    <citation type="journal article" date="2022" name="Virus Res.">
        <title>Genome analysis of Psilogramma increta granulovirus and its intrapopulation diversity.</title>
        <authorList>
            <person name="Zhang H."/>
            <person name="Li L."/>
            <person name="Chen B."/>
            <person name="Zuo Y."/>
            <person name="Wu W."/>
            <person name="Yuan M."/>
            <person name="Yang K."/>
        </authorList>
    </citation>
    <scope>NUCLEOTIDE SEQUENCE</scope>
    <source>
        <strain evidence="1">GZ</strain>
    </source>
</reference>
<sequence>MTSDSGNGSITYFKFISNNTSYLNYVLSKLNVIMAKYDNKYSVCSVICYDDNDTTSSDNLFNDRVIMSQKHGIITFYSHDTYNLEVFLKAVKWINLCGGCVYKTCFEL</sequence>
<name>A0A977TNW7_9BBAC</name>
<organism evidence="1 2">
    <name type="scientific">Psilogramma increta granulovirus</name>
    <dbReference type="NCBI Taxonomy" id="2953508"/>
    <lineage>
        <taxon>Viruses</taxon>
        <taxon>Viruses incertae sedis</taxon>
        <taxon>Naldaviricetes</taxon>
        <taxon>Lefavirales</taxon>
        <taxon>Baculoviridae</taxon>
        <taxon>Betabaculovirus</taxon>
        <taxon>Betabaculovirus psincretae</taxon>
    </lineage>
</organism>
<keyword evidence="2" id="KW-1185">Reference proteome</keyword>
<protein>
    <submittedName>
        <fullName evidence="1">Uncharacterized protein</fullName>
    </submittedName>
</protein>
<accession>A0A977TNW7</accession>
<evidence type="ECO:0000313" key="2">
    <source>
        <dbReference type="Proteomes" id="UP001265762"/>
    </source>
</evidence>
<proteinExistence type="predicted"/>
<dbReference type="EMBL" id="ON803509">
    <property type="protein sequence ID" value="UXX41837.1"/>
    <property type="molecule type" value="Genomic_DNA"/>
</dbReference>